<feature type="domain" description="MlaB-like STAS" evidence="1">
    <location>
        <begin position="35"/>
        <end position="96"/>
    </location>
</feature>
<dbReference type="Pfam" id="PF13466">
    <property type="entry name" value="STAS_2"/>
    <property type="match status" value="1"/>
</dbReference>
<dbReference type="Gene3D" id="3.30.750.24">
    <property type="entry name" value="STAS domain"/>
    <property type="match status" value="1"/>
</dbReference>
<dbReference type="EMBL" id="FTMI01000001">
    <property type="protein sequence ID" value="SIP97360.1"/>
    <property type="molecule type" value="Genomic_DNA"/>
</dbReference>
<dbReference type="InterPro" id="IPR058548">
    <property type="entry name" value="MlaB-like_STAS"/>
</dbReference>
<dbReference type="CDD" id="cd07043">
    <property type="entry name" value="STAS_anti-anti-sigma_factors"/>
    <property type="match status" value="1"/>
</dbReference>
<evidence type="ECO:0000313" key="2">
    <source>
        <dbReference type="EMBL" id="SIP97360.1"/>
    </source>
</evidence>
<dbReference type="AlphaFoldDB" id="A0A1N6NZ83"/>
<dbReference type="RefSeq" id="WP_076403960.1">
    <property type="nucleotide sequence ID" value="NZ_FTMI01000001.1"/>
</dbReference>
<sequence>MAHESTPAVHPTDPLHGGLHATADTWELWGEVDYAVVQAAKHRLGTTGGPLHIDASRVTFLDSAGVGLLLIAAGAPAPPTILGCSDYVRDALALAGATDLFLWSTSP</sequence>
<dbReference type="InterPro" id="IPR036513">
    <property type="entry name" value="STAS_dom_sf"/>
</dbReference>
<keyword evidence="3" id="KW-1185">Reference proteome</keyword>
<name>A0A1N6NZ83_9MICO</name>
<gene>
    <name evidence="2" type="ORF">SAMN05518682_0832</name>
</gene>
<dbReference type="SUPFAM" id="SSF52091">
    <property type="entry name" value="SpoIIaa-like"/>
    <property type="match status" value="1"/>
</dbReference>
<dbReference type="Proteomes" id="UP000186235">
    <property type="component" value="Unassembled WGS sequence"/>
</dbReference>
<evidence type="ECO:0000313" key="3">
    <source>
        <dbReference type="Proteomes" id="UP000186235"/>
    </source>
</evidence>
<accession>A0A1N6NZ83</accession>
<evidence type="ECO:0000259" key="1">
    <source>
        <dbReference type="Pfam" id="PF13466"/>
    </source>
</evidence>
<protein>
    <submittedName>
        <fullName evidence="2">Anti-anti-sigma regulatory factor (Antagonist of anti-sigma factor)</fullName>
    </submittedName>
</protein>
<organism evidence="2 3">
    <name type="scientific">Cellulosimicrobium aquatile</name>
    <dbReference type="NCBI Taxonomy" id="1612203"/>
    <lineage>
        <taxon>Bacteria</taxon>
        <taxon>Bacillati</taxon>
        <taxon>Actinomycetota</taxon>
        <taxon>Actinomycetes</taxon>
        <taxon>Micrococcales</taxon>
        <taxon>Promicromonosporaceae</taxon>
        <taxon>Cellulosimicrobium</taxon>
    </lineage>
</organism>
<reference evidence="3" key="1">
    <citation type="submission" date="2017-01" db="EMBL/GenBank/DDBJ databases">
        <authorList>
            <person name="Varghese N."/>
            <person name="Submissions S."/>
        </authorList>
    </citation>
    <scope>NUCLEOTIDE SEQUENCE [LARGE SCALE GENOMIC DNA]</scope>
    <source>
        <strain evidence="3">3bp</strain>
    </source>
</reference>
<proteinExistence type="predicted"/>